<accession>I7M2V4</accession>
<feature type="coiled-coil region" evidence="1">
    <location>
        <begin position="60"/>
        <end position="94"/>
    </location>
</feature>
<keyword evidence="1" id="KW-0175">Coiled coil</keyword>
<evidence type="ECO:0000256" key="1">
    <source>
        <dbReference type="SAM" id="Coils"/>
    </source>
</evidence>
<feature type="transmembrane region" description="Helical" evidence="2">
    <location>
        <begin position="20"/>
        <end position="44"/>
    </location>
</feature>
<dbReference type="EMBL" id="GG662603">
    <property type="protein sequence ID" value="EAS01373.4"/>
    <property type="molecule type" value="Genomic_DNA"/>
</dbReference>
<proteinExistence type="predicted"/>
<dbReference type="InParanoid" id="I7M2V4"/>
<keyword evidence="4" id="KW-1185">Reference proteome</keyword>
<sequence length="703" mass="83549">MLLKIRYNQIISKISRNNQFNIVITVLINLLLCIQSLLLFIVFFKFLTNQFNQLIFTQSNNFLTKNLNFKNSKMENIEQKKLKLDCQIHQNQNKKFIRVDQDASDTLYCSYCLHGSKNCQFMSIKKLIEIENNKNQFLTNWPPLQQDEQDIILNKINHIFEDDSQEIDKEEGEIKKQFEQVKMKINNIIHQLEEFMQSKIEDFGREKIELKQKYIEMTQFQNILSIIKNDQLSISQKDEAVLQIVKICHQKSEINTQFLSTRLKQLEENNNKNRFLSQVESFHLQIEEITKNFQKMVNQNNQLIAQEDHNQNIDIDTDQKVKLLQHFISNKSNNLNHQFLQNINKKLQNLKIFFEDLDFNDIYQNGNVLHFSFLDLDDQKKEQMQQIFNFIQNDEAQRNQNDKVEKLISLIGNKSNFCTDTFLQQLKMNLNKFSFVFSELDIEKVHDQNLHPIDFNILNLQQMVDLQKLVDKISEITQKNSFDSLQQNQQVIVQNIQKFAQFQDNISQLFLSYPILQLTNYTTCQIGFNLVKSEYDRSPFLKIENQRALIQYEEGNHHQAYTDFVLQKEKNYIFRILYKAKNSFIGFGLTQEVYKDQNLFNQNLSFRSKGGNYGLHKSVKGINLTDISIGDRFNFFEVRINLSKKYYQITDYPNYQNLNTVADSFKIQENESYRFVVNIHGQPKIGDFIEIVEILDVEEFPNW</sequence>
<dbReference type="Proteomes" id="UP000009168">
    <property type="component" value="Unassembled WGS sequence"/>
</dbReference>
<feature type="coiled-coil region" evidence="1">
    <location>
        <begin position="249"/>
        <end position="306"/>
    </location>
</feature>
<protein>
    <submittedName>
        <fullName evidence="3">Transmembrane protein, putative</fullName>
    </submittedName>
</protein>
<evidence type="ECO:0000313" key="4">
    <source>
        <dbReference type="Proteomes" id="UP000009168"/>
    </source>
</evidence>
<name>I7M2V4_TETTS</name>
<reference evidence="4" key="1">
    <citation type="journal article" date="2006" name="PLoS Biol.">
        <title>Macronuclear genome sequence of the ciliate Tetrahymena thermophila, a model eukaryote.</title>
        <authorList>
            <person name="Eisen J.A."/>
            <person name="Coyne R.S."/>
            <person name="Wu M."/>
            <person name="Wu D."/>
            <person name="Thiagarajan M."/>
            <person name="Wortman J.R."/>
            <person name="Badger J.H."/>
            <person name="Ren Q."/>
            <person name="Amedeo P."/>
            <person name="Jones K.M."/>
            <person name="Tallon L.J."/>
            <person name="Delcher A.L."/>
            <person name="Salzberg S.L."/>
            <person name="Silva J.C."/>
            <person name="Haas B.J."/>
            <person name="Majoros W.H."/>
            <person name="Farzad M."/>
            <person name="Carlton J.M."/>
            <person name="Smith R.K. Jr."/>
            <person name="Garg J."/>
            <person name="Pearlman R.E."/>
            <person name="Karrer K.M."/>
            <person name="Sun L."/>
            <person name="Manning G."/>
            <person name="Elde N.C."/>
            <person name="Turkewitz A.P."/>
            <person name="Asai D.J."/>
            <person name="Wilkes D.E."/>
            <person name="Wang Y."/>
            <person name="Cai H."/>
            <person name="Collins K."/>
            <person name="Stewart B.A."/>
            <person name="Lee S.R."/>
            <person name="Wilamowska K."/>
            <person name="Weinberg Z."/>
            <person name="Ruzzo W.L."/>
            <person name="Wloga D."/>
            <person name="Gaertig J."/>
            <person name="Frankel J."/>
            <person name="Tsao C.-C."/>
            <person name="Gorovsky M.A."/>
            <person name="Keeling P.J."/>
            <person name="Waller R.F."/>
            <person name="Patron N.J."/>
            <person name="Cherry J.M."/>
            <person name="Stover N.A."/>
            <person name="Krieger C.J."/>
            <person name="del Toro C."/>
            <person name="Ryder H.F."/>
            <person name="Williamson S.C."/>
            <person name="Barbeau R.A."/>
            <person name="Hamilton E.P."/>
            <person name="Orias E."/>
        </authorList>
    </citation>
    <scope>NUCLEOTIDE SEQUENCE [LARGE SCALE GENOMIC DNA]</scope>
    <source>
        <strain evidence="4">SB210</strain>
    </source>
</reference>
<keyword evidence="2" id="KW-1133">Transmembrane helix</keyword>
<dbReference type="RefSeq" id="XP_001021619.4">
    <property type="nucleotide sequence ID" value="XM_001021619.4"/>
</dbReference>
<evidence type="ECO:0000313" key="3">
    <source>
        <dbReference type="EMBL" id="EAS01373.4"/>
    </source>
</evidence>
<gene>
    <name evidence="3" type="ORF">TTHERM_00149840</name>
</gene>
<dbReference type="KEGG" id="tet:TTHERM_00149840"/>
<keyword evidence="2" id="KW-0472">Membrane</keyword>
<evidence type="ECO:0000256" key="2">
    <source>
        <dbReference type="SAM" id="Phobius"/>
    </source>
</evidence>
<dbReference type="GeneID" id="7826040"/>
<dbReference type="AlphaFoldDB" id="I7M2V4"/>
<organism evidence="3 4">
    <name type="scientific">Tetrahymena thermophila (strain SB210)</name>
    <dbReference type="NCBI Taxonomy" id="312017"/>
    <lineage>
        <taxon>Eukaryota</taxon>
        <taxon>Sar</taxon>
        <taxon>Alveolata</taxon>
        <taxon>Ciliophora</taxon>
        <taxon>Intramacronucleata</taxon>
        <taxon>Oligohymenophorea</taxon>
        <taxon>Hymenostomatida</taxon>
        <taxon>Tetrahymenina</taxon>
        <taxon>Tetrahymenidae</taxon>
        <taxon>Tetrahymena</taxon>
    </lineage>
</organism>
<keyword evidence="2 3" id="KW-0812">Transmembrane</keyword>